<feature type="domain" description="Nicotinate phosphoribosyltransferase C-terminal" evidence="7">
    <location>
        <begin position="97"/>
        <end position="205"/>
    </location>
</feature>
<comment type="caution">
    <text evidence="8">The sequence shown here is derived from an EMBL/GenBank/DDBJ whole genome shotgun (WGS) entry which is preliminary data.</text>
</comment>
<keyword evidence="9" id="KW-1185">Reference proteome</keyword>
<evidence type="ECO:0000256" key="4">
    <source>
        <dbReference type="ARBA" id="ARBA00022598"/>
    </source>
</evidence>
<evidence type="ECO:0000259" key="7">
    <source>
        <dbReference type="Pfam" id="PF17956"/>
    </source>
</evidence>
<dbReference type="FunFam" id="3.20.140.10:FF:000012">
    <property type="entry name" value="Nicotinate phosphoribosyltransferase"/>
    <property type="match status" value="1"/>
</dbReference>
<organism evidence="8 9">
    <name type="scientific">Eleutherodactylus coqui</name>
    <name type="common">Puerto Rican coqui</name>
    <dbReference type="NCBI Taxonomy" id="57060"/>
    <lineage>
        <taxon>Eukaryota</taxon>
        <taxon>Metazoa</taxon>
        <taxon>Chordata</taxon>
        <taxon>Craniata</taxon>
        <taxon>Vertebrata</taxon>
        <taxon>Euteleostomi</taxon>
        <taxon>Amphibia</taxon>
        <taxon>Batrachia</taxon>
        <taxon>Anura</taxon>
        <taxon>Neobatrachia</taxon>
        <taxon>Hyloidea</taxon>
        <taxon>Eleutherodactylidae</taxon>
        <taxon>Eleutherodactylinae</taxon>
        <taxon>Eleutherodactylus</taxon>
        <taxon>Eleutherodactylus</taxon>
    </lineage>
</organism>
<dbReference type="GO" id="GO:0034355">
    <property type="term" value="P:NAD+ biosynthetic process via the salvage pathway"/>
    <property type="evidence" value="ECO:0007669"/>
    <property type="project" value="TreeGrafter"/>
</dbReference>
<evidence type="ECO:0000256" key="5">
    <source>
        <dbReference type="ARBA" id="ARBA00022642"/>
    </source>
</evidence>
<evidence type="ECO:0000313" key="9">
    <source>
        <dbReference type="Proteomes" id="UP000770717"/>
    </source>
</evidence>
<evidence type="ECO:0000256" key="2">
    <source>
        <dbReference type="ARBA" id="ARBA00013236"/>
    </source>
</evidence>
<evidence type="ECO:0000256" key="6">
    <source>
        <dbReference type="ARBA" id="ARBA00048668"/>
    </source>
</evidence>
<evidence type="ECO:0000256" key="3">
    <source>
        <dbReference type="ARBA" id="ARBA00022553"/>
    </source>
</evidence>
<dbReference type="GO" id="GO:0004516">
    <property type="term" value="F:nicotinate phosphoribosyltransferase activity"/>
    <property type="evidence" value="ECO:0007669"/>
    <property type="project" value="UniProtKB-EC"/>
</dbReference>
<comment type="pathway">
    <text evidence="1">Cofactor biosynthesis; NAD(+) biosynthesis; nicotinate D-ribonucleotide from nicotinate: step 1/1.</text>
</comment>
<dbReference type="GO" id="GO:0005829">
    <property type="term" value="C:cytosol"/>
    <property type="evidence" value="ECO:0007669"/>
    <property type="project" value="TreeGrafter"/>
</dbReference>
<dbReference type="EC" id="6.3.4.21" evidence="2"/>
<name>A0A8J6ECS8_ELECQ</name>
<reference evidence="8" key="1">
    <citation type="thesis" date="2020" institute="ProQuest LLC" country="789 East Eisenhower Parkway, Ann Arbor, MI, USA">
        <title>Comparative Genomics and Chromosome Evolution.</title>
        <authorList>
            <person name="Mudd A.B."/>
        </authorList>
    </citation>
    <scope>NUCLEOTIDE SEQUENCE</scope>
    <source>
        <strain evidence="8">HN-11 Male</strain>
        <tissue evidence="8">Kidney and liver</tissue>
    </source>
</reference>
<dbReference type="UniPathway" id="UPA00253">
    <property type="reaction ID" value="UER00457"/>
</dbReference>
<dbReference type="Proteomes" id="UP000770717">
    <property type="component" value="Unassembled WGS sequence"/>
</dbReference>
<protein>
    <recommendedName>
        <fullName evidence="2">nicotinate phosphoribosyltransferase</fullName>
        <ecNumber evidence="2">6.3.4.21</ecNumber>
    </recommendedName>
</protein>
<dbReference type="PANTHER" id="PTHR11098:SF1">
    <property type="entry name" value="NICOTINATE PHOSPHORIBOSYLTRANSFERASE"/>
    <property type="match status" value="1"/>
</dbReference>
<dbReference type="Gene3D" id="3.20.140.10">
    <property type="entry name" value="nicotinate phosphoribosyltransferase"/>
    <property type="match status" value="1"/>
</dbReference>
<evidence type="ECO:0000256" key="1">
    <source>
        <dbReference type="ARBA" id="ARBA00004952"/>
    </source>
</evidence>
<sequence>MHGFPDIYISPRSISFRFEAPCFATLSIAVSNNISEKSLKLLSQAENEINVIGVGTHLVTCTLQPSLGCVYKLVQVNDQPRMKISEDQEKTTIPGSKAVYRLYDRSDQLLLDLMTLEEEPPPELGKEVKVYEVGRSTDNECVIPMRAECLHRTYFQQGQVVQPLPTIDEIRSYAQRSLTSLSPQQRQLDDPQPYRVAVTERLHGLLSTLRWDGRHLQ</sequence>
<dbReference type="AlphaFoldDB" id="A0A8J6ECS8"/>
<comment type="catalytic activity">
    <reaction evidence="6">
        <text>5-phospho-alpha-D-ribose 1-diphosphate + nicotinate + ATP + H2O = nicotinate beta-D-ribonucleotide + ADP + phosphate + diphosphate</text>
        <dbReference type="Rhea" id="RHEA:36163"/>
        <dbReference type="ChEBI" id="CHEBI:15377"/>
        <dbReference type="ChEBI" id="CHEBI:30616"/>
        <dbReference type="ChEBI" id="CHEBI:32544"/>
        <dbReference type="ChEBI" id="CHEBI:33019"/>
        <dbReference type="ChEBI" id="CHEBI:43474"/>
        <dbReference type="ChEBI" id="CHEBI:57502"/>
        <dbReference type="ChEBI" id="CHEBI:58017"/>
        <dbReference type="ChEBI" id="CHEBI:456216"/>
        <dbReference type="EC" id="6.3.4.21"/>
    </reaction>
</comment>
<keyword evidence="4" id="KW-0436">Ligase</keyword>
<keyword evidence="3" id="KW-0597">Phosphoprotein</keyword>
<evidence type="ECO:0000313" key="8">
    <source>
        <dbReference type="EMBL" id="KAG9466316.1"/>
    </source>
</evidence>
<dbReference type="Pfam" id="PF17956">
    <property type="entry name" value="NAPRTase_C"/>
    <property type="match status" value="1"/>
</dbReference>
<dbReference type="EMBL" id="WNTK01002129">
    <property type="protein sequence ID" value="KAG9466316.1"/>
    <property type="molecule type" value="Genomic_DNA"/>
</dbReference>
<gene>
    <name evidence="8" type="ORF">GDO78_016821</name>
</gene>
<proteinExistence type="predicted"/>
<dbReference type="InterPro" id="IPR041619">
    <property type="entry name" value="NAPRTase_C"/>
</dbReference>
<dbReference type="InterPro" id="IPR007229">
    <property type="entry name" value="Nic_PRibTrfase-Fam"/>
</dbReference>
<keyword evidence="5" id="KW-0662">Pyridine nucleotide biosynthesis</keyword>
<accession>A0A8J6ECS8</accession>
<dbReference type="InterPro" id="IPR036068">
    <property type="entry name" value="Nicotinate_pribotase-like_C"/>
</dbReference>
<dbReference type="SUPFAM" id="SSF51690">
    <property type="entry name" value="Nicotinate/Quinolinate PRTase C-terminal domain-like"/>
    <property type="match status" value="1"/>
</dbReference>
<dbReference type="PANTHER" id="PTHR11098">
    <property type="entry name" value="NICOTINATE PHOSPHORIBOSYLTRANSFERASE"/>
    <property type="match status" value="1"/>
</dbReference>
<dbReference type="OrthoDB" id="193380at2759"/>